<proteinExistence type="predicted"/>
<gene>
    <name evidence="1" type="ORF">S3E15_02353</name>
</gene>
<accession>A0AAP8BHE9</accession>
<dbReference type="Proteomes" id="UP000194131">
    <property type="component" value="Unassembled WGS sequence"/>
</dbReference>
<sequence length="48" mass="5385">MQKKVSLYPVPTAVRGKSEEEKVEPAAGTRLVQADLLQKSRKRSFTLL</sequence>
<reference evidence="1 2" key="1">
    <citation type="submission" date="2016-12" db="EMBL/GenBank/DDBJ databases">
        <title>Genome Sequences of Twelve Sporeforming Bacillus Species Isolated from Foods.</title>
        <authorList>
            <person name="De Jong A."/>
            <person name="Holsappel S."/>
            <person name="Kuipers O.P."/>
        </authorList>
    </citation>
    <scope>NUCLEOTIDE SEQUENCE [LARGE SCALE GENOMIC DNA]</scope>
    <source>
        <strain evidence="1 2">S3E15</strain>
    </source>
</reference>
<name>A0AAP8BHE9_BACMY</name>
<dbReference type="AlphaFoldDB" id="A0AAP8BHE9"/>
<comment type="caution">
    <text evidence="1">The sequence shown here is derived from an EMBL/GenBank/DDBJ whole genome shotgun (WGS) entry which is preliminary data.</text>
</comment>
<protein>
    <submittedName>
        <fullName evidence="1">Uncharacterized protein</fullName>
    </submittedName>
</protein>
<dbReference type="EMBL" id="MRWU01000002">
    <property type="protein sequence ID" value="OSX95875.1"/>
    <property type="molecule type" value="Genomic_DNA"/>
</dbReference>
<organism evidence="1 2">
    <name type="scientific">Bacillus mycoides</name>
    <dbReference type="NCBI Taxonomy" id="1405"/>
    <lineage>
        <taxon>Bacteria</taxon>
        <taxon>Bacillati</taxon>
        <taxon>Bacillota</taxon>
        <taxon>Bacilli</taxon>
        <taxon>Bacillales</taxon>
        <taxon>Bacillaceae</taxon>
        <taxon>Bacillus</taxon>
        <taxon>Bacillus cereus group</taxon>
    </lineage>
</organism>
<evidence type="ECO:0000313" key="1">
    <source>
        <dbReference type="EMBL" id="OSX95875.1"/>
    </source>
</evidence>
<evidence type="ECO:0000313" key="2">
    <source>
        <dbReference type="Proteomes" id="UP000194131"/>
    </source>
</evidence>